<dbReference type="EMBL" id="CAJVQB010109870">
    <property type="protein sequence ID" value="CAG8852123.1"/>
    <property type="molecule type" value="Genomic_DNA"/>
</dbReference>
<feature type="non-terminal residue" evidence="1">
    <location>
        <position position="1"/>
    </location>
</feature>
<dbReference type="Proteomes" id="UP000789901">
    <property type="component" value="Unassembled WGS sequence"/>
</dbReference>
<accession>A0ABN7XCA5</accession>
<comment type="caution">
    <text evidence="1">The sequence shown here is derived from an EMBL/GenBank/DDBJ whole genome shotgun (WGS) entry which is preliminary data.</text>
</comment>
<evidence type="ECO:0000313" key="1">
    <source>
        <dbReference type="EMBL" id="CAG8852123.1"/>
    </source>
</evidence>
<gene>
    <name evidence="1" type="ORF">GMARGA_LOCUS41076</name>
</gene>
<evidence type="ECO:0000313" key="2">
    <source>
        <dbReference type="Proteomes" id="UP000789901"/>
    </source>
</evidence>
<keyword evidence="2" id="KW-1185">Reference proteome</keyword>
<organism evidence="1 2">
    <name type="scientific">Gigaspora margarita</name>
    <dbReference type="NCBI Taxonomy" id="4874"/>
    <lineage>
        <taxon>Eukaryota</taxon>
        <taxon>Fungi</taxon>
        <taxon>Fungi incertae sedis</taxon>
        <taxon>Mucoromycota</taxon>
        <taxon>Glomeromycotina</taxon>
        <taxon>Glomeromycetes</taxon>
        <taxon>Diversisporales</taxon>
        <taxon>Gigasporaceae</taxon>
        <taxon>Gigaspora</taxon>
    </lineage>
</organism>
<sequence>KTGDNKNALDLNKEIKNNKIKNLVKNKKFKEVNCLKMTNKIRIDDYKILKQIAENGDKELSESKEKNQ</sequence>
<reference evidence="1 2" key="1">
    <citation type="submission" date="2021-06" db="EMBL/GenBank/DDBJ databases">
        <authorList>
            <person name="Kallberg Y."/>
            <person name="Tangrot J."/>
            <person name="Rosling A."/>
        </authorList>
    </citation>
    <scope>NUCLEOTIDE SEQUENCE [LARGE SCALE GENOMIC DNA]</scope>
    <source>
        <strain evidence="1 2">120-4 pot B 10/14</strain>
    </source>
</reference>
<name>A0ABN7XCA5_GIGMA</name>
<protein>
    <submittedName>
        <fullName evidence="1">44843_t:CDS:1</fullName>
    </submittedName>
</protein>
<proteinExistence type="predicted"/>